<dbReference type="InterPro" id="IPR027443">
    <property type="entry name" value="IPNS-like_sf"/>
</dbReference>
<keyword evidence="3" id="KW-0560">Oxidoreductase</keyword>
<proteinExistence type="predicted"/>
<dbReference type="InterPro" id="IPR050295">
    <property type="entry name" value="Plant_2OG-oxidoreductases"/>
</dbReference>
<evidence type="ECO:0000259" key="5">
    <source>
        <dbReference type="Pfam" id="PF14226"/>
    </source>
</evidence>
<dbReference type="KEGG" id="nau:109220132"/>
<keyword evidence="1" id="KW-0479">Metal-binding</keyword>
<gene>
    <name evidence="6" type="primary">SRG1_1</name>
    <name evidence="6" type="ORF">A4A49_37773</name>
</gene>
<keyword evidence="2" id="KW-0847">Vitamin C</keyword>
<dbReference type="Gramene" id="OIT20460">
    <property type="protein sequence ID" value="OIT20460"/>
    <property type="gene ID" value="A4A49_37773"/>
</dbReference>
<dbReference type="OMA" id="EKPNCAD"/>
<evidence type="ECO:0000256" key="1">
    <source>
        <dbReference type="ARBA" id="ARBA00022723"/>
    </source>
</evidence>
<sequence length="111" mass="12922">MQRLNSTDSMNPELQKYLHFAAKDWGFFQLINHGVSSSAVEKMKSKIQKFFQLPLEEKAKFEQLPGDTDGFGQLFVVSDEQKLDWADMFCLKTSPTHLRKPIFSKLFLSFR</sequence>
<evidence type="ECO:0000256" key="4">
    <source>
        <dbReference type="ARBA" id="ARBA00023004"/>
    </source>
</evidence>
<protein>
    <submittedName>
        <fullName evidence="6">Protein srg1</fullName>
    </submittedName>
</protein>
<accession>A0A1J6JVG4</accession>
<dbReference type="Proteomes" id="UP000187609">
    <property type="component" value="Unassembled WGS sequence"/>
</dbReference>
<dbReference type="PANTHER" id="PTHR47991">
    <property type="entry name" value="OXOGLUTARATE/IRON-DEPENDENT DIOXYGENASE"/>
    <property type="match status" value="1"/>
</dbReference>
<organism evidence="6 7">
    <name type="scientific">Nicotiana attenuata</name>
    <name type="common">Coyote tobacco</name>
    <dbReference type="NCBI Taxonomy" id="49451"/>
    <lineage>
        <taxon>Eukaryota</taxon>
        <taxon>Viridiplantae</taxon>
        <taxon>Streptophyta</taxon>
        <taxon>Embryophyta</taxon>
        <taxon>Tracheophyta</taxon>
        <taxon>Spermatophyta</taxon>
        <taxon>Magnoliopsida</taxon>
        <taxon>eudicotyledons</taxon>
        <taxon>Gunneridae</taxon>
        <taxon>Pentapetalae</taxon>
        <taxon>asterids</taxon>
        <taxon>lamiids</taxon>
        <taxon>Solanales</taxon>
        <taxon>Solanaceae</taxon>
        <taxon>Nicotianoideae</taxon>
        <taxon>Nicotianeae</taxon>
        <taxon>Nicotiana</taxon>
    </lineage>
</organism>
<dbReference type="GO" id="GO:0031418">
    <property type="term" value="F:L-ascorbic acid binding"/>
    <property type="evidence" value="ECO:0007669"/>
    <property type="project" value="UniProtKB-KW"/>
</dbReference>
<dbReference type="SUPFAM" id="SSF51197">
    <property type="entry name" value="Clavaminate synthase-like"/>
    <property type="match status" value="1"/>
</dbReference>
<evidence type="ECO:0000256" key="2">
    <source>
        <dbReference type="ARBA" id="ARBA00022896"/>
    </source>
</evidence>
<dbReference type="GO" id="GO:0016706">
    <property type="term" value="F:2-oxoglutarate-dependent dioxygenase activity"/>
    <property type="evidence" value="ECO:0007669"/>
    <property type="project" value="UniProtKB-ARBA"/>
</dbReference>
<dbReference type="Gene3D" id="2.60.120.330">
    <property type="entry name" value="B-lactam Antibiotic, Isopenicillin N Synthase, Chain"/>
    <property type="match status" value="1"/>
</dbReference>
<evidence type="ECO:0000313" key="7">
    <source>
        <dbReference type="Proteomes" id="UP000187609"/>
    </source>
</evidence>
<dbReference type="GeneID" id="109220132"/>
<dbReference type="Pfam" id="PF14226">
    <property type="entry name" value="DIOX_N"/>
    <property type="match status" value="1"/>
</dbReference>
<dbReference type="InterPro" id="IPR026992">
    <property type="entry name" value="DIOX_N"/>
</dbReference>
<dbReference type="GO" id="GO:0046872">
    <property type="term" value="F:metal ion binding"/>
    <property type="evidence" value="ECO:0007669"/>
    <property type="project" value="UniProtKB-KW"/>
</dbReference>
<feature type="domain" description="Non-haem dioxygenase N-terminal" evidence="5">
    <location>
        <begin position="8"/>
        <end position="95"/>
    </location>
</feature>
<comment type="caution">
    <text evidence="6">The sequence shown here is derived from an EMBL/GenBank/DDBJ whole genome shotgun (WGS) entry which is preliminary data.</text>
</comment>
<evidence type="ECO:0000313" key="6">
    <source>
        <dbReference type="EMBL" id="OIT20460.1"/>
    </source>
</evidence>
<reference evidence="6" key="1">
    <citation type="submission" date="2016-11" db="EMBL/GenBank/DDBJ databases">
        <title>The genome of Nicotiana attenuata.</title>
        <authorList>
            <person name="Xu S."/>
            <person name="Brockmoeller T."/>
            <person name="Gaquerel E."/>
            <person name="Navarro A."/>
            <person name="Kuhl H."/>
            <person name="Gase K."/>
            <person name="Ling Z."/>
            <person name="Zhou W."/>
            <person name="Kreitzer C."/>
            <person name="Stanke M."/>
            <person name="Tang H."/>
            <person name="Lyons E."/>
            <person name="Pandey P."/>
            <person name="Pandey S.P."/>
            <person name="Timmermann B."/>
            <person name="Baldwin I.T."/>
        </authorList>
    </citation>
    <scope>NUCLEOTIDE SEQUENCE [LARGE SCALE GENOMIC DNA]</scope>
    <source>
        <strain evidence="6">UT</strain>
    </source>
</reference>
<keyword evidence="4" id="KW-0408">Iron</keyword>
<keyword evidence="7" id="KW-1185">Reference proteome</keyword>
<dbReference type="OrthoDB" id="288590at2759"/>
<name>A0A1J6JVG4_NICAT</name>
<evidence type="ECO:0000256" key="3">
    <source>
        <dbReference type="ARBA" id="ARBA00023002"/>
    </source>
</evidence>
<dbReference type="AlphaFoldDB" id="A0A1J6JVG4"/>
<dbReference type="EMBL" id="MJEQ01005259">
    <property type="protein sequence ID" value="OIT20460.1"/>
    <property type="molecule type" value="Genomic_DNA"/>
</dbReference>
<dbReference type="SMR" id="A0A1J6JVG4"/>